<evidence type="ECO:0000256" key="2">
    <source>
        <dbReference type="ARBA" id="ARBA00022645"/>
    </source>
</evidence>
<evidence type="ECO:0000259" key="17">
    <source>
        <dbReference type="Pfam" id="PF00912"/>
    </source>
</evidence>
<keyword evidence="1" id="KW-1003">Cell membrane</keyword>
<keyword evidence="13" id="KW-0961">Cell wall biogenesis/degradation</keyword>
<dbReference type="RefSeq" id="WP_191814141.1">
    <property type="nucleotide sequence ID" value="NZ_JACSQT010000005.1"/>
</dbReference>
<comment type="catalytic activity">
    <reaction evidence="14">
        <text>Preferential cleavage: (Ac)2-L-Lys-D-Ala-|-D-Ala. Also transpeptidation of peptidyl-alanyl moieties that are N-acyl substituents of D-alanine.</text>
        <dbReference type="EC" id="3.4.16.4"/>
    </reaction>
</comment>
<keyword evidence="19" id="KW-1185">Reference proteome</keyword>
<evidence type="ECO:0000256" key="7">
    <source>
        <dbReference type="ARBA" id="ARBA00022801"/>
    </source>
</evidence>
<reference evidence="18 19" key="1">
    <citation type="submission" date="2020-08" db="EMBL/GenBank/DDBJ databases">
        <title>A Genomic Blueprint of the Chicken Gut Microbiome.</title>
        <authorList>
            <person name="Gilroy R."/>
            <person name="Ravi A."/>
            <person name="Getino M."/>
            <person name="Pursley I."/>
            <person name="Horton D.L."/>
            <person name="Alikhan N.-F."/>
            <person name="Baker D."/>
            <person name="Gharbi K."/>
            <person name="Hall N."/>
            <person name="Watson M."/>
            <person name="Adriaenssens E.M."/>
            <person name="Foster-Nyarko E."/>
            <person name="Jarju S."/>
            <person name="Secka A."/>
            <person name="Antonio M."/>
            <person name="Oren A."/>
            <person name="Chaudhuri R."/>
            <person name="La Ragione R.M."/>
            <person name="Hildebrand F."/>
            <person name="Pallen M.J."/>
        </authorList>
    </citation>
    <scope>NUCLEOTIDE SEQUENCE [LARGE SCALE GENOMIC DNA]</scope>
    <source>
        <strain evidence="18 19">Sa5YUA1</strain>
    </source>
</reference>
<keyword evidence="9" id="KW-0573">Peptidoglycan synthesis</keyword>
<keyword evidence="11" id="KW-0472">Membrane</keyword>
<dbReference type="InterPro" id="IPR036950">
    <property type="entry name" value="PBP_transglycosylase"/>
</dbReference>
<keyword evidence="8" id="KW-0133">Cell shape</keyword>
<evidence type="ECO:0000256" key="3">
    <source>
        <dbReference type="ARBA" id="ARBA00022670"/>
    </source>
</evidence>
<evidence type="ECO:0000256" key="1">
    <source>
        <dbReference type="ARBA" id="ARBA00022475"/>
    </source>
</evidence>
<protein>
    <submittedName>
        <fullName evidence="18">PBP1A family penicillin-binding protein</fullName>
    </submittedName>
</protein>
<evidence type="ECO:0000256" key="10">
    <source>
        <dbReference type="ARBA" id="ARBA00022989"/>
    </source>
</evidence>
<dbReference type="Gene3D" id="3.40.710.10">
    <property type="entry name" value="DD-peptidase/beta-lactamase superfamily"/>
    <property type="match status" value="1"/>
</dbReference>
<dbReference type="Pfam" id="PF00905">
    <property type="entry name" value="Transpeptidase"/>
    <property type="match status" value="1"/>
</dbReference>
<keyword evidence="2" id="KW-0121">Carboxypeptidase</keyword>
<keyword evidence="7" id="KW-0378">Hydrolase</keyword>
<keyword evidence="10" id="KW-1133">Transmembrane helix</keyword>
<evidence type="ECO:0000256" key="6">
    <source>
        <dbReference type="ARBA" id="ARBA00022692"/>
    </source>
</evidence>
<dbReference type="InterPro" id="IPR001460">
    <property type="entry name" value="PCN-bd_Tpept"/>
</dbReference>
<evidence type="ECO:0000256" key="5">
    <source>
        <dbReference type="ARBA" id="ARBA00022679"/>
    </source>
</evidence>
<evidence type="ECO:0000313" key="18">
    <source>
        <dbReference type="EMBL" id="MBD7937689.1"/>
    </source>
</evidence>
<evidence type="ECO:0000259" key="16">
    <source>
        <dbReference type="Pfam" id="PF00905"/>
    </source>
</evidence>
<evidence type="ECO:0000256" key="14">
    <source>
        <dbReference type="ARBA" id="ARBA00034000"/>
    </source>
</evidence>
<comment type="caution">
    <text evidence="18">The sequence shown here is derived from an EMBL/GenBank/DDBJ whole genome shotgun (WGS) entry which is preliminary data.</text>
</comment>
<dbReference type="SUPFAM" id="SSF53955">
    <property type="entry name" value="Lysozyme-like"/>
    <property type="match status" value="1"/>
</dbReference>
<keyword evidence="3" id="KW-0645">Protease</keyword>
<organism evidence="18 19">
    <name type="scientific">Cytobacillus stercorigallinarum</name>
    <dbReference type="NCBI Taxonomy" id="2762240"/>
    <lineage>
        <taxon>Bacteria</taxon>
        <taxon>Bacillati</taxon>
        <taxon>Bacillota</taxon>
        <taxon>Bacilli</taxon>
        <taxon>Bacillales</taxon>
        <taxon>Bacillaceae</taxon>
        <taxon>Cytobacillus</taxon>
    </lineage>
</organism>
<dbReference type="PANTHER" id="PTHR32282">
    <property type="entry name" value="BINDING PROTEIN TRANSPEPTIDASE, PUTATIVE-RELATED"/>
    <property type="match status" value="1"/>
</dbReference>
<evidence type="ECO:0000256" key="12">
    <source>
        <dbReference type="ARBA" id="ARBA00023268"/>
    </source>
</evidence>
<dbReference type="NCBIfam" id="TIGR02074">
    <property type="entry name" value="PBP_1a_fam"/>
    <property type="match status" value="1"/>
</dbReference>
<dbReference type="InterPro" id="IPR001264">
    <property type="entry name" value="Glyco_trans_51"/>
</dbReference>
<dbReference type="InterPro" id="IPR050396">
    <property type="entry name" value="Glycosyltr_51/Transpeptidase"/>
</dbReference>
<evidence type="ECO:0000256" key="9">
    <source>
        <dbReference type="ARBA" id="ARBA00022984"/>
    </source>
</evidence>
<evidence type="ECO:0000256" key="15">
    <source>
        <dbReference type="ARBA" id="ARBA00049902"/>
    </source>
</evidence>
<dbReference type="PANTHER" id="PTHR32282:SF32">
    <property type="entry name" value="PENICILLIN-BINDING PROTEIN 2A"/>
    <property type="match status" value="1"/>
</dbReference>
<feature type="domain" description="Glycosyl transferase family 51" evidence="17">
    <location>
        <begin position="75"/>
        <end position="246"/>
    </location>
</feature>
<keyword evidence="12" id="KW-0511">Multifunctional enzyme</keyword>
<evidence type="ECO:0000256" key="11">
    <source>
        <dbReference type="ARBA" id="ARBA00023136"/>
    </source>
</evidence>
<evidence type="ECO:0000256" key="8">
    <source>
        <dbReference type="ARBA" id="ARBA00022960"/>
    </source>
</evidence>
<dbReference type="SUPFAM" id="SSF56601">
    <property type="entry name" value="beta-lactamase/transpeptidase-like"/>
    <property type="match status" value="1"/>
</dbReference>
<dbReference type="Gene3D" id="1.10.3810.10">
    <property type="entry name" value="Biosynthetic peptidoglycan transglycosylase-like"/>
    <property type="match status" value="1"/>
</dbReference>
<proteinExistence type="predicted"/>
<feature type="domain" description="Penicillin-binding protein transpeptidase" evidence="16">
    <location>
        <begin position="341"/>
        <end position="619"/>
    </location>
</feature>
<name>A0ABR8QQ77_9BACI</name>
<accession>A0ABR8QQ77</accession>
<dbReference type="Proteomes" id="UP000657931">
    <property type="component" value="Unassembled WGS sequence"/>
</dbReference>
<evidence type="ECO:0000256" key="4">
    <source>
        <dbReference type="ARBA" id="ARBA00022676"/>
    </source>
</evidence>
<evidence type="ECO:0000256" key="13">
    <source>
        <dbReference type="ARBA" id="ARBA00023316"/>
    </source>
</evidence>
<dbReference type="EMBL" id="JACSQT010000005">
    <property type="protein sequence ID" value="MBD7937689.1"/>
    <property type="molecule type" value="Genomic_DNA"/>
</dbReference>
<evidence type="ECO:0000313" key="19">
    <source>
        <dbReference type="Proteomes" id="UP000657931"/>
    </source>
</evidence>
<dbReference type="InterPro" id="IPR012338">
    <property type="entry name" value="Beta-lactam/transpept-like"/>
</dbReference>
<keyword evidence="4" id="KW-0328">Glycosyltransferase</keyword>
<dbReference type="Pfam" id="PF00912">
    <property type="entry name" value="Transgly"/>
    <property type="match status" value="1"/>
</dbReference>
<dbReference type="InterPro" id="IPR023346">
    <property type="entry name" value="Lysozyme-like_dom_sf"/>
</dbReference>
<comment type="catalytic activity">
    <reaction evidence="15">
        <text>[GlcNAc-(1-&gt;4)-Mur2Ac(oyl-L-Ala-gamma-D-Glu-L-Lys-D-Ala-D-Ala)](n)-di-trans,octa-cis-undecaprenyl diphosphate + beta-D-GlcNAc-(1-&gt;4)-Mur2Ac(oyl-L-Ala-gamma-D-Glu-L-Lys-D-Ala-D-Ala)-di-trans,octa-cis-undecaprenyl diphosphate = [GlcNAc-(1-&gt;4)-Mur2Ac(oyl-L-Ala-gamma-D-Glu-L-Lys-D-Ala-D-Ala)](n+1)-di-trans,octa-cis-undecaprenyl diphosphate + di-trans,octa-cis-undecaprenyl diphosphate + H(+)</text>
        <dbReference type="Rhea" id="RHEA:23708"/>
        <dbReference type="Rhea" id="RHEA-COMP:9602"/>
        <dbReference type="Rhea" id="RHEA-COMP:9603"/>
        <dbReference type="ChEBI" id="CHEBI:15378"/>
        <dbReference type="ChEBI" id="CHEBI:58405"/>
        <dbReference type="ChEBI" id="CHEBI:60033"/>
        <dbReference type="ChEBI" id="CHEBI:78435"/>
        <dbReference type="EC" id="2.4.99.28"/>
    </reaction>
</comment>
<sequence length="691" mass="77388">MKAQLKERLKTLWQWIKKFWKKYHLTQIGLLLGLTFILLAILFFAFLAVNANVSTLQEGLKQSTVIYDKDGDEASSFATNRTEGVSFEELPEHLPNAVVAIEDERFYQHNGFDLKGMTRAFVSNLFAGRITGGGSTITQQLAKNALLTSEQTYRRKIEELFLAVEIEKEYEKEDILQMYLNQVYFGSGAWGIDNAANQYFSKNVGELTISESAMLAGLLQSPSYLDPYKNYEGAMKRRNIVLAKMQELNMITTAEYETAVAEEIVLKEGEKNTFERQYPYYVDAVLDEAINRYGLTQEEIFTRGYKIYTQMDQNIQSNLEVTYHNDALFPNGNGNTLVQSGAVLLDPQTGGVRAVVGGRGEHVFRGFNRATHIKAQPGSTLKPLAAYTPALEEDYEPDSMLQDEKVTYGDYTPTNVNDQYFGEVEMTKAVADSINAPAVWLLDQIGLKKGLDSLQRFGIPYEKEDEYLGIALGGMHKGISPLTLAEAYSTFPNEGKRHDAHFITKIVGPTGNEIVAHDDKVTKVTSKSVAKKMDTMLEDVIENGTGAGAKIEGVSLAGKTGSTQLPYADLNGTKDQWFVGYTGEIVGAVWLGYDKTDREHYLSGSTSTNVVPIFKAVMEGAIEPKEVNNSSGEAFNKAKEKMETTIKEQSDKLGEKLKEELPVWKEFMKESIEEGKDFARYLRDKWNEYVN</sequence>
<gene>
    <name evidence="18" type="ORF">H9655_11725</name>
</gene>
<keyword evidence="5" id="KW-0808">Transferase</keyword>
<keyword evidence="6" id="KW-0812">Transmembrane</keyword>